<organism evidence="1 2">
    <name type="scientific">Phytohabitans rumicis</name>
    <dbReference type="NCBI Taxonomy" id="1076125"/>
    <lineage>
        <taxon>Bacteria</taxon>
        <taxon>Bacillati</taxon>
        <taxon>Actinomycetota</taxon>
        <taxon>Actinomycetes</taxon>
        <taxon>Micromonosporales</taxon>
        <taxon>Micromonosporaceae</taxon>
    </lineage>
</organism>
<gene>
    <name evidence="1" type="ORF">Prum_088900</name>
</gene>
<reference evidence="1 2" key="1">
    <citation type="submission" date="2020-03" db="EMBL/GenBank/DDBJ databases">
        <title>Whole genome shotgun sequence of Phytohabitans rumicis NBRC 108638.</title>
        <authorList>
            <person name="Komaki H."/>
            <person name="Tamura T."/>
        </authorList>
    </citation>
    <scope>NUCLEOTIDE SEQUENCE [LARGE SCALE GENOMIC DNA]</scope>
    <source>
        <strain evidence="1 2">NBRC 108638</strain>
    </source>
</reference>
<accession>A0A6V8LK44</accession>
<protein>
    <submittedName>
        <fullName evidence="1">Uncharacterized protein</fullName>
    </submittedName>
</protein>
<keyword evidence="2" id="KW-1185">Reference proteome</keyword>
<comment type="caution">
    <text evidence="1">The sequence shown here is derived from an EMBL/GenBank/DDBJ whole genome shotgun (WGS) entry which is preliminary data.</text>
</comment>
<evidence type="ECO:0000313" key="2">
    <source>
        <dbReference type="Proteomes" id="UP000482960"/>
    </source>
</evidence>
<name>A0A6V8LK44_9ACTN</name>
<proteinExistence type="predicted"/>
<dbReference type="RefSeq" id="WP_371871424.1">
    <property type="nucleotide sequence ID" value="NZ_BLPG01000001.1"/>
</dbReference>
<dbReference type="Proteomes" id="UP000482960">
    <property type="component" value="Unassembled WGS sequence"/>
</dbReference>
<evidence type="ECO:0000313" key="1">
    <source>
        <dbReference type="EMBL" id="GFJ95248.1"/>
    </source>
</evidence>
<dbReference type="AlphaFoldDB" id="A0A6V8LK44"/>
<sequence>MLHEPLDGAALARGVAPFEEDHQPGTGGLDPVLQLEQLDLQQALVPFVVVAAHPLRVRVALPPGVDRLAVVADQYRVVVVIVDDPVVAQAF</sequence>
<reference evidence="1 2" key="2">
    <citation type="submission" date="2020-03" db="EMBL/GenBank/DDBJ databases">
        <authorList>
            <person name="Ichikawa N."/>
            <person name="Kimura A."/>
            <person name="Kitahashi Y."/>
            <person name="Uohara A."/>
        </authorList>
    </citation>
    <scope>NUCLEOTIDE SEQUENCE [LARGE SCALE GENOMIC DNA]</scope>
    <source>
        <strain evidence="1 2">NBRC 108638</strain>
    </source>
</reference>
<dbReference type="EMBL" id="BLPG01000001">
    <property type="protein sequence ID" value="GFJ95248.1"/>
    <property type="molecule type" value="Genomic_DNA"/>
</dbReference>